<name>A0A856MID8_9CYAN</name>
<dbReference type="Gene3D" id="2.60.120.10">
    <property type="entry name" value="Jelly Rolls"/>
    <property type="match status" value="1"/>
</dbReference>
<dbReference type="InterPro" id="IPR018490">
    <property type="entry name" value="cNMP-bd_dom_sf"/>
</dbReference>
<dbReference type="Pfam" id="PF13545">
    <property type="entry name" value="HTH_Crp_2"/>
    <property type="match status" value="1"/>
</dbReference>
<sequence length="245" mass="26871">MQASIEQISQIAVFVGLEPSDKLSLQPHTQVRRYLKGEIILHEGDALPDVLFALVSGSIQMTKTAGTGKETILRTLCAGEIFAAPALLGNGIAPATVTALSDCEILTVQRDALLKAIQENPDIALRMLMVFNSRIQQLHETVHGLVSERAIVRLARIIQYFAEHDGTESTPQGEVLKIQLPYYRIARSIGITYEECVRFMKSLKSVIAYSRGGKITILDAKKLEEVAALHNSSNSYLDSATPKIL</sequence>
<dbReference type="GO" id="GO:0003700">
    <property type="term" value="F:DNA-binding transcription factor activity"/>
    <property type="evidence" value="ECO:0007669"/>
    <property type="project" value="TreeGrafter"/>
</dbReference>
<dbReference type="RefSeq" id="WP_171977179.1">
    <property type="nucleotide sequence ID" value="NZ_CAWOXK010000001.1"/>
</dbReference>
<evidence type="ECO:0000256" key="1">
    <source>
        <dbReference type="ARBA" id="ARBA00023015"/>
    </source>
</evidence>
<accession>A0A856MID8</accession>
<dbReference type="Pfam" id="PF00027">
    <property type="entry name" value="cNMP_binding"/>
    <property type="match status" value="1"/>
</dbReference>
<dbReference type="SUPFAM" id="SSF46785">
    <property type="entry name" value="Winged helix' DNA-binding domain"/>
    <property type="match status" value="1"/>
</dbReference>
<dbReference type="PROSITE" id="PS50042">
    <property type="entry name" value="CNMP_BINDING_3"/>
    <property type="match status" value="1"/>
</dbReference>
<dbReference type="GO" id="GO:0003677">
    <property type="term" value="F:DNA binding"/>
    <property type="evidence" value="ECO:0007669"/>
    <property type="project" value="UniProtKB-KW"/>
</dbReference>
<evidence type="ECO:0000256" key="3">
    <source>
        <dbReference type="ARBA" id="ARBA00023163"/>
    </source>
</evidence>
<evidence type="ECO:0000259" key="4">
    <source>
        <dbReference type="PROSITE" id="PS50042"/>
    </source>
</evidence>
<dbReference type="InterPro" id="IPR012318">
    <property type="entry name" value="HTH_CRP"/>
</dbReference>
<dbReference type="InterPro" id="IPR050397">
    <property type="entry name" value="Env_Response_Regulators"/>
</dbReference>
<dbReference type="Proteomes" id="UP000503129">
    <property type="component" value="Chromosome"/>
</dbReference>
<organism evidence="5 6">
    <name type="scientific">Brasilonema sennae CENA114</name>
    <dbReference type="NCBI Taxonomy" id="415709"/>
    <lineage>
        <taxon>Bacteria</taxon>
        <taxon>Bacillati</taxon>
        <taxon>Cyanobacteriota</taxon>
        <taxon>Cyanophyceae</taxon>
        <taxon>Nostocales</taxon>
        <taxon>Scytonemataceae</taxon>
        <taxon>Brasilonema</taxon>
        <taxon>Bromeliae group (in: Brasilonema)</taxon>
    </lineage>
</organism>
<dbReference type="InterPro" id="IPR000595">
    <property type="entry name" value="cNMP-bd_dom"/>
</dbReference>
<keyword evidence="1" id="KW-0805">Transcription regulation</keyword>
<keyword evidence="2" id="KW-0238">DNA-binding</keyword>
<dbReference type="CDD" id="cd00038">
    <property type="entry name" value="CAP_ED"/>
    <property type="match status" value="1"/>
</dbReference>
<reference evidence="5 6" key="1">
    <citation type="submission" date="2018-06" db="EMBL/GenBank/DDBJ databases">
        <title>Comparative genomics of Brasilonema spp. strains.</title>
        <authorList>
            <person name="Alvarenga D.O."/>
            <person name="Fiore M.F."/>
            <person name="Varani A.M."/>
        </authorList>
    </citation>
    <scope>NUCLEOTIDE SEQUENCE [LARGE SCALE GENOMIC DNA]</scope>
    <source>
        <strain evidence="5 6">CENA114</strain>
    </source>
</reference>
<protein>
    <submittedName>
        <fullName evidence="5">Crp/Fnr family transcriptional regulator</fullName>
    </submittedName>
</protein>
<keyword evidence="3" id="KW-0804">Transcription</keyword>
<feature type="domain" description="Cyclic nucleotide-binding" evidence="4">
    <location>
        <begin position="13"/>
        <end position="134"/>
    </location>
</feature>
<dbReference type="KEGG" id="bsen:DP114_22765"/>
<evidence type="ECO:0000313" key="5">
    <source>
        <dbReference type="EMBL" id="QDL10342.1"/>
    </source>
</evidence>
<evidence type="ECO:0000313" key="6">
    <source>
        <dbReference type="Proteomes" id="UP000503129"/>
    </source>
</evidence>
<gene>
    <name evidence="5" type="ORF">DP114_22765</name>
</gene>
<dbReference type="SMART" id="SM00100">
    <property type="entry name" value="cNMP"/>
    <property type="match status" value="1"/>
</dbReference>
<dbReference type="InterPro" id="IPR014710">
    <property type="entry name" value="RmlC-like_jellyroll"/>
</dbReference>
<dbReference type="SUPFAM" id="SSF51206">
    <property type="entry name" value="cAMP-binding domain-like"/>
    <property type="match status" value="1"/>
</dbReference>
<dbReference type="EMBL" id="CP030118">
    <property type="protein sequence ID" value="QDL10342.1"/>
    <property type="molecule type" value="Genomic_DNA"/>
</dbReference>
<dbReference type="AlphaFoldDB" id="A0A856MID8"/>
<dbReference type="PANTHER" id="PTHR24567:SF74">
    <property type="entry name" value="HTH-TYPE TRANSCRIPTIONAL REGULATOR ARCR"/>
    <property type="match status" value="1"/>
</dbReference>
<dbReference type="InterPro" id="IPR036390">
    <property type="entry name" value="WH_DNA-bd_sf"/>
</dbReference>
<keyword evidence="6" id="KW-1185">Reference proteome</keyword>
<dbReference type="PANTHER" id="PTHR24567">
    <property type="entry name" value="CRP FAMILY TRANSCRIPTIONAL REGULATORY PROTEIN"/>
    <property type="match status" value="1"/>
</dbReference>
<dbReference type="GO" id="GO:0005829">
    <property type="term" value="C:cytosol"/>
    <property type="evidence" value="ECO:0007669"/>
    <property type="project" value="TreeGrafter"/>
</dbReference>
<proteinExistence type="predicted"/>
<evidence type="ECO:0000256" key="2">
    <source>
        <dbReference type="ARBA" id="ARBA00023125"/>
    </source>
</evidence>